<evidence type="ECO:0000313" key="1">
    <source>
        <dbReference type="EMBL" id="OGH02341.1"/>
    </source>
</evidence>
<protein>
    <submittedName>
        <fullName evidence="1">Uncharacterized protein</fullName>
    </submittedName>
</protein>
<comment type="caution">
    <text evidence="1">The sequence shown here is derived from an EMBL/GenBank/DDBJ whole genome shotgun (WGS) entry which is preliminary data.</text>
</comment>
<organism evidence="1 2">
    <name type="scientific">Candidatus Lambdaproteobacteria bacterium RIFOXYD2_FULL_56_26</name>
    <dbReference type="NCBI Taxonomy" id="1817773"/>
    <lineage>
        <taxon>Bacteria</taxon>
        <taxon>Pseudomonadati</taxon>
        <taxon>Pseudomonadota</taxon>
        <taxon>Candidatus Lambdaproteobacteria</taxon>
    </lineage>
</organism>
<gene>
    <name evidence="1" type="ORF">A2557_12110</name>
</gene>
<accession>A0A1F6GWD2</accession>
<evidence type="ECO:0000313" key="2">
    <source>
        <dbReference type="Proteomes" id="UP000177583"/>
    </source>
</evidence>
<sequence>MCSFSVLLFELYEQTRTLSTGGNLIFQELAEETRALLREGIPYFVLVETGSPNGFEFTGGVAKIFTAKPVGD</sequence>
<dbReference type="EMBL" id="MFNF01000023">
    <property type="protein sequence ID" value="OGH02341.1"/>
    <property type="molecule type" value="Genomic_DNA"/>
</dbReference>
<dbReference type="Proteomes" id="UP000177583">
    <property type="component" value="Unassembled WGS sequence"/>
</dbReference>
<dbReference type="AlphaFoldDB" id="A0A1F6GWD2"/>
<proteinExistence type="predicted"/>
<name>A0A1F6GWD2_9PROT</name>
<reference evidence="1 2" key="1">
    <citation type="journal article" date="2016" name="Nat. Commun.">
        <title>Thousands of microbial genomes shed light on interconnected biogeochemical processes in an aquifer system.</title>
        <authorList>
            <person name="Anantharaman K."/>
            <person name="Brown C.T."/>
            <person name="Hug L.A."/>
            <person name="Sharon I."/>
            <person name="Castelle C.J."/>
            <person name="Probst A.J."/>
            <person name="Thomas B.C."/>
            <person name="Singh A."/>
            <person name="Wilkins M.J."/>
            <person name="Karaoz U."/>
            <person name="Brodie E.L."/>
            <person name="Williams K.H."/>
            <person name="Hubbard S.S."/>
            <person name="Banfield J.F."/>
        </authorList>
    </citation>
    <scope>NUCLEOTIDE SEQUENCE [LARGE SCALE GENOMIC DNA]</scope>
</reference>